<evidence type="ECO:0000313" key="2">
    <source>
        <dbReference type="EMBL" id="UVI32733.1"/>
    </source>
</evidence>
<proteinExistence type="predicted"/>
<keyword evidence="1" id="KW-0472">Membrane</keyword>
<keyword evidence="1" id="KW-1133">Transmembrane helix</keyword>
<organism evidence="2 3">
    <name type="scientific">Paenibacillus spongiae</name>
    <dbReference type="NCBI Taxonomy" id="2909671"/>
    <lineage>
        <taxon>Bacteria</taxon>
        <taxon>Bacillati</taxon>
        <taxon>Bacillota</taxon>
        <taxon>Bacilli</taxon>
        <taxon>Bacillales</taxon>
        <taxon>Paenibacillaceae</taxon>
        <taxon>Paenibacillus</taxon>
    </lineage>
</organism>
<dbReference type="RefSeq" id="WP_258388783.1">
    <property type="nucleotide sequence ID" value="NZ_CP091430.1"/>
</dbReference>
<feature type="transmembrane region" description="Helical" evidence="1">
    <location>
        <begin position="86"/>
        <end position="103"/>
    </location>
</feature>
<accession>A0ABY5SJF3</accession>
<evidence type="ECO:0000313" key="3">
    <source>
        <dbReference type="Proteomes" id="UP001057877"/>
    </source>
</evidence>
<dbReference type="Proteomes" id="UP001057877">
    <property type="component" value="Chromosome"/>
</dbReference>
<protein>
    <submittedName>
        <fullName evidence="2">Metal-dependent hydrolase</fullName>
    </submittedName>
</protein>
<feature type="transmembrane region" description="Helical" evidence="1">
    <location>
        <begin position="64"/>
        <end position="80"/>
    </location>
</feature>
<reference evidence="2" key="1">
    <citation type="submission" date="2022-01" db="EMBL/GenBank/DDBJ databases">
        <title>Paenibacillus spongiae sp. nov., isolated from marine sponge.</title>
        <authorList>
            <person name="Li Z."/>
            <person name="Zhang M."/>
        </authorList>
    </citation>
    <scope>NUCLEOTIDE SEQUENCE</scope>
    <source>
        <strain evidence="2">PHS-Z3</strain>
    </source>
</reference>
<feature type="transmembrane region" description="Helical" evidence="1">
    <location>
        <begin position="132"/>
        <end position="148"/>
    </location>
</feature>
<keyword evidence="3" id="KW-1185">Reference proteome</keyword>
<dbReference type="GO" id="GO:0016787">
    <property type="term" value="F:hydrolase activity"/>
    <property type="evidence" value="ECO:0007669"/>
    <property type="project" value="UniProtKB-KW"/>
</dbReference>
<dbReference type="PANTHER" id="PTHR35531:SF1">
    <property type="entry name" value="INNER MEMBRANE PROTEIN YBCI-RELATED"/>
    <property type="match status" value="1"/>
</dbReference>
<dbReference type="Pfam" id="PF04307">
    <property type="entry name" value="YdjM"/>
    <property type="match status" value="1"/>
</dbReference>
<keyword evidence="2" id="KW-0378">Hydrolase</keyword>
<dbReference type="InterPro" id="IPR007404">
    <property type="entry name" value="YdjM-like"/>
</dbReference>
<name>A0ABY5SJF3_9BACL</name>
<keyword evidence="1" id="KW-0812">Transmembrane</keyword>
<dbReference type="PANTHER" id="PTHR35531">
    <property type="entry name" value="INNER MEMBRANE PROTEIN YBCI-RELATED"/>
    <property type="match status" value="1"/>
</dbReference>
<sequence length="214" mass="23233">MKGSTHLTIGVVIGLAAAAYYPFTPKSAALYVAVAGFSALSADLDGTNMLSSKLGKASKLLREFGLWGGILLALGIAYYYYAQQVFHRELALVAVIAFLLGFITKEGIIRNALVSLIGAGLLYWGWVTELNWLMGFGLFVAWVPWLNHRGMTHTVWALAAWAAIGSGLENHLQQEGIMVVATAGYLSHLIADTLTPAGVKWLYPLYKKSIKFPL</sequence>
<gene>
    <name evidence="2" type="ORF">L1F29_13290</name>
</gene>
<evidence type="ECO:0000256" key="1">
    <source>
        <dbReference type="SAM" id="Phobius"/>
    </source>
</evidence>
<dbReference type="EMBL" id="CP091430">
    <property type="protein sequence ID" value="UVI32733.1"/>
    <property type="molecule type" value="Genomic_DNA"/>
</dbReference>